<dbReference type="Proteomes" id="UP001181693">
    <property type="component" value="Unassembled WGS sequence"/>
</dbReference>
<feature type="transmembrane region" description="Helical" evidence="13">
    <location>
        <begin position="237"/>
        <end position="261"/>
    </location>
</feature>
<dbReference type="AlphaFoldDB" id="A0AAV3ATY7"/>
<feature type="transmembrane region" description="Helical" evidence="13">
    <location>
        <begin position="6"/>
        <end position="23"/>
    </location>
</feature>
<evidence type="ECO:0000256" key="3">
    <source>
        <dbReference type="ARBA" id="ARBA00022480"/>
    </source>
</evidence>
<evidence type="ECO:0000256" key="4">
    <source>
        <dbReference type="ARBA" id="ARBA00022606"/>
    </source>
</evidence>
<keyword evidence="8 12" id="KW-0472">Membrane</keyword>
<gene>
    <name evidence="14" type="ORF">GDO54_009873</name>
</gene>
<evidence type="ECO:0000256" key="8">
    <source>
        <dbReference type="ARBA" id="ARBA00023136"/>
    </source>
</evidence>
<evidence type="ECO:0000256" key="13">
    <source>
        <dbReference type="SAM" id="Phobius"/>
    </source>
</evidence>
<keyword evidence="7 12" id="KW-0297">G-protein coupled receptor</keyword>
<evidence type="ECO:0000256" key="10">
    <source>
        <dbReference type="ARBA" id="ARBA00023224"/>
    </source>
</evidence>
<dbReference type="SUPFAM" id="SSF81321">
    <property type="entry name" value="Family A G protein-coupled receptor-like"/>
    <property type="match status" value="1"/>
</dbReference>
<organism evidence="14 15">
    <name type="scientific">Pyxicephalus adspersus</name>
    <name type="common">African bullfrog</name>
    <dbReference type="NCBI Taxonomy" id="30357"/>
    <lineage>
        <taxon>Eukaryota</taxon>
        <taxon>Metazoa</taxon>
        <taxon>Chordata</taxon>
        <taxon>Craniata</taxon>
        <taxon>Vertebrata</taxon>
        <taxon>Euteleostomi</taxon>
        <taxon>Amphibia</taxon>
        <taxon>Batrachia</taxon>
        <taxon>Anura</taxon>
        <taxon>Neobatrachia</taxon>
        <taxon>Ranoidea</taxon>
        <taxon>Pyxicephalidae</taxon>
        <taxon>Pyxicephalinae</taxon>
        <taxon>Pyxicephalus</taxon>
    </lineage>
</organism>
<feature type="transmembrane region" description="Helical" evidence="13">
    <location>
        <begin position="158"/>
        <end position="182"/>
    </location>
</feature>
<evidence type="ECO:0000256" key="12">
    <source>
        <dbReference type="RuleBase" id="RU004424"/>
    </source>
</evidence>
<evidence type="ECO:0000256" key="9">
    <source>
        <dbReference type="ARBA" id="ARBA00023170"/>
    </source>
</evidence>
<keyword evidence="3 12" id="KW-0919">Taste</keyword>
<proteinExistence type="inferred from homology"/>
<evidence type="ECO:0000256" key="2">
    <source>
        <dbReference type="ARBA" id="ARBA00007376"/>
    </source>
</evidence>
<evidence type="ECO:0000313" key="15">
    <source>
        <dbReference type="Proteomes" id="UP001181693"/>
    </source>
</evidence>
<feature type="transmembrane region" description="Helical" evidence="13">
    <location>
        <begin position="203"/>
        <end position="225"/>
    </location>
</feature>
<evidence type="ECO:0000256" key="6">
    <source>
        <dbReference type="ARBA" id="ARBA00022989"/>
    </source>
</evidence>
<dbReference type="InterPro" id="IPR007960">
    <property type="entry name" value="TAS2R"/>
</dbReference>
<dbReference type="PANTHER" id="PTHR11394:SF47">
    <property type="entry name" value="TASTE RECEPTOR TYPE 2 MEMBER 40"/>
    <property type="match status" value="1"/>
</dbReference>
<evidence type="ECO:0000256" key="5">
    <source>
        <dbReference type="ARBA" id="ARBA00022692"/>
    </source>
</evidence>
<feature type="transmembrane region" description="Helical" evidence="13">
    <location>
        <begin position="79"/>
        <end position="100"/>
    </location>
</feature>
<keyword evidence="10 12" id="KW-0807">Transducer</keyword>
<keyword evidence="6 13" id="KW-1133">Transmembrane helix</keyword>
<accession>A0AAV3ATY7</accession>
<evidence type="ECO:0000256" key="7">
    <source>
        <dbReference type="ARBA" id="ARBA00023040"/>
    </source>
</evidence>
<evidence type="ECO:0000313" key="14">
    <source>
        <dbReference type="EMBL" id="DBA25493.1"/>
    </source>
</evidence>
<protein>
    <recommendedName>
        <fullName evidence="12">Taste receptor type 2</fullName>
    </recommendedName>
</protein>
<dbReference type="GO" id="GO:0004930">
    <property type="term" value="F:G protein-coupled receptor activity"/>
    <property type="evidence" value="ECO:0007669"/>
    <property type="project" value="UniProtKB-KW"/>
</dbReference>
<feature type="transmembrane region" description="Helical" evidence="13">
    <location>
        <begin position="112"/>
        <end position="138"/>
    </location>
</feature>
<comment type="subcellular location">
    <subcellularLocation>
        <location evidence="1 12">Membrane</location>
        <topology evidence="1 12">Multi-pass membrane protein</topology>
    </subcellularLocation>
</comment>
<comment type="caution">
    <text evidence="14">The sequence shown here is derived from an EMBL/GenBank/DDBJ whole genome shotgun (WGS) entry which is preliminary data.</text>
</comment>
<dbReference type="GO" id="GO:0033038">
    <property type="term" value="F:bitter taste receptor activity"/>
    <property type="evidence" value="ECO:0007669"/>
    <property type="project" value="InterPro"/>
</dbReference>
<reference evidence="14" key="1">
    <citation type="thesis" date="2020" institute="ProQuest LLC" country="789 East Eisenhower Parkway, Ann Arbor, MI, USA">
        <title>Comparative Genomics and Chromosome Evolution.</title>
        <authorList>
            <person name="Mudd A.B."/>
        </authorList>
    </citation>
    <scope>NUCLEOTIDE SEQUENCE</scope>
    <source>
        <strain evidence="14">1538</strain>
        <tissue evidence="14">Blood</tissue>
    </source>
</reference>
<evidence type="ECO:0000256" key="1">
    <source>
        <dbReference type="ARBA" id="ARBA00004141"/>
    </source>
</evidence>
<dbReference type="EMBL" id="DYDO01000004">
    <property type="protein sequence ID" value="DBA25493.1"/>
    <property type="molecule type" value="Genomic_DNA"/>
</dbReference>
<dbReference type="GO" id="GO:0016020">
    <property type="term" value="C:membrane"/>
    <property type="evidence" value="ECO:0007669"/>
    <property type="project" value="UniProtKB-SubCell"/>
</dbReference>
<keyword evidence="15" id="KW-1185">Reference proteome</keyword>
<dbReference type="Pfam" id="PF05296">
    <property type="entry name" value="TAS2R"/>
    <property type="match status" value="1"/>
</dbReference>
<keyword evidence="5 12" id="KW-0812">Transmembrane</keyword>
<keyword evidence="9 12" id="KW-0675">Receptor</keyword>
<evidence type="ECO:0000256" key="11">
    <source>
        <dbReference type="RuleBase" id="RU004423"/>
    </source>
</evidence>
<name>A0AAV3ATY7_PYXAD</name>
<keyword evidence="4 12" id="KW-0716">Sensory transduction</keyword>
<dbReference type="PANTHER" id="PTHR11394">
    <property type="entry name" value="TASTE RECEPTOR TYPE 2"/>
    <property type="match status" value="1"/>
</dbReference>
<comment type="similarity">
    <text evidence="2 11">Belongs to the G-protein coupled receptor T2R family.</text>
</comment>
<sequence length="294" mass="32914">MEVVTIIGMVINAFIAVVNIIDITKGRALKPVDKVLLSLGLCRFVLQALLIMDTVKYFIWFSDVPFQAETALWLGVQKALDHCNLWLTAWLCLLYCVKIVHCRLHSFLKQKIPRLILPVIVESVLMSMLSGGLLAWSFHEKFIKSTSKNSSIHLDFEINIPPLVIGQFLPFLIAAISTLLLLKTLLGHVCRIKNRGDFSSLKMDIHIASIRTVLLFFLISALKLISIIVKSTAPTNSIFFILSFLLSSAFPTFHSIAICLGNSKLKGIFCKAKSWVKQCKIIQQNNSSNILTSI</sequence>
<feature type="transmembrane region" description="Helical" evidence="13">
    <location>
        <begin position="35"/>
        <end position="59"/>
    </location>
</feature>